<feature type="chain" id="PRO_5038009368" description="Alpha/beta hydrolase" evidence="1">
    <location>
        <begin position="22"/>
        <end position="242"/>
    </location>
</feature>
<gene>
    <name evidence="2" type="ORF">Cch01nite_27980</name>
</gene>
<proteinExistence type="predicted"/>
<dbReference type="InterPro" id="IPR029058">
    <property type="entry name" value="AB_hydrolase_fold"/>
</dbReference>
<dbReference type="Gene3D" id="3.40.50.1820">
    <property type="entry name" value="alpha/beta hydrolase"/>
    <property type="match status" value="2"/>
</dbReference>
<evidence type="ECO:0000313" key="2">
    <source>
        <dbReference type="EMBL" id="GIG22074.1"/>
    </source>
</evidence>
<sequence length="242" mass="24326">MIGILGLASSLVAACSTGGDAAGPAATRAVPVTSAAAVERPACAADAGGELVTATTSTGDPVGILVIGAGTGGVVLGPHDDGDICQWLPYATRLAARYRVALYDWADPRTDLPALAAAALRDAGAQKVVLGGASYGGAVALSEAYRVQPAPSGVLTLGGEITLPGLDGTAGIAQWTGPLLQLGSTDDDFFDSDDAEQLRLLHPGDETIVMFPGTAHGLELLRGHDRDAAWDAIDQFLAGVLG</sequence>
<dbReference type="AlphaFoldDB" id="A0A919U3E8"/>
<name>A0A919U3E8_9CELL</name>
<dbReference type="Proteomes" id="UP000632740">
    <property type="component" value="Unassembled WGS sequence"/>
</dbReference>
<organism evidence="2 3">
    <name type="scientific">Cellulomonas chitinilytica</name>
    <dbReference type="NCBI Taxonomy" id="398759"/>
    <lineage>
        <taxon>Bacteria</taxon>
        <taxon>Bacillati</taxon>
        <taxon>Actinomycetota</taxon>
        <taxon>Actinomycetes</taxon>
        <taxon>Micrococcales</taxon>
        <taxon>Cellulomonadaceae</taxon>
        <taxon>Cellulomonas</taxon>
    </lineage>
</organism>
<keyword evidence="3" id="KW-1185">Reference proteome</keyword>
<keyword evidence="1" id="KW-0732">Signal</keyword>
<dbReference type="SUPFAM" id="SSF53474">
    <property type="entry name" value="alpha/beta-Hydrolases"/>
    <property type="match status" value="1"/>
</dbReference>
<reference evidence="2" key="1">
    <citation type="submission" date="2021-01" db="EMBL/GenBank/DDBJ databases">
        <title>Whole genome shotgun sequence of Cellulomonas chitinilytica NBRC 110799.</title>
        <authorList>
            <person name="Komaki H."/>
            <person name="Tamura T."/>
        </authorList>
    </citation>
    <scope>NUCLEOTIDE SEQUENCE</scope>
    <source>
        <strain evidence="2">NBRC 110799</strain>
    </source>
</reference>
<evidence type="ECO:0000256" key="1">
    <source>
        <dbReference type="SAM" id="SignalP"/>
    </source>
</evidence>
<feature type="signal peptide" evidence="1">
    <location>
        <begin position="1"/>
        <end position="21"/>
    </location>
</feature>
<protein>
    <recommendedName>
        <fullName evidence="4">Alpha/beta hydrolase</fullName>
    </recommendedName>
</protein>
<comment type="caution">
    <text evidence="2">The sequence shown here is derived from an EMBL/GenBank/DDBJ whole genome shotgun (WGS) entry which is preliminary data.</text>
</comment>
<dbReference type="RefSeq" id="WP_203756010.1">
    <property type="nucleotide sequence ID" value="NZ_BONK01000009.1"/>
</dbReference>
<evidence type="ECO:0000313" key="3">
    <source>
        <dbReference type="Proteomes" id="UP000632740"/>
    </source>
</evidence>
<evidence type="ECO:0008006" key="4">
    <source>
        <dbReference type="Google" id="ProtNLM"/>
    </source>
</evidence>
<dbReference type="EMBL" id="BONK01000009">
    <property type="protein sequence ID" value="GIG22074.1"/>
    <property type="molecule type" value="Genomic_DNA"/>
</dbReference>
<accession>A0A919U3E8</accession>